<keyword evidence="1" id="KW-0812">Transmembrane</keyword>
<dbReference type="VEuPathDB" id="FungiDB:FUN_009325"/>
<sequence length="353" mass="40966">MYHVWSSYISCLLIAFFSFIEYRDTIRCGLEANSPSVKARPEKFFKDQQTNPILNGRPLENTGPPIALFNNTFSLFLNDFHNENLEITSDFLIWTEELILAAADSYDNEEERNEKIRVILMEKLGAILLIESGKIKQKCKSDGIFTTTSGLFFVHSSKNDPTIQGAIYYRDYWSQQNVEQIRNCCCAPSFIIAMVGAWFCILGGVFLSRVVVQPLTDLISLTINLQDFDEVRRIARLFYSLSRALQQLSLFYQNLKLTPSDQRFFPYIRQFQFKGEDINFTYINEIFDDHTRTIWKAKKENGQIIVVKFTPKYNIEAHNICSSIGRAPDLFYCSDDNEAKTLWGFKMVIMEYI</sequence>
<keyword evidence="3" id="KW-1185">Reference proteome</keyword>
<comment type="caution">
    <text evidence="2">The sequence shown here is derived from an EMBL/GenBank/DDBJ whole genome shotgun (WGS) entry which is preliminary data.</text>
</comment>
<reference evidence="2 3" key="1">
    <citation type="submission" date="2015-10" db="EMBL/GenBank/DDBJ databases">
        <title>Genome analyses suggest a sexual origin of heterokaryosis in a supposedly ancient asexual fungus.</title>
        <authorList>
            <person name="Ropars J."/>
            <person name="Sedzielewska K."/>
            <person name="Noel J."/>
            <person name="Charron P."/>
            <person name="Farinelli L."/>
            <person name="Marton T."/>
            <person name="Kruger M."/>
            <person name="Pelin A."/>
            <person name="Brachmann A."/>
            <person name="Corradi N."/>
        </authorList>
    </citation>
    <scope>NUCLEOTIDE SEQUENCE [LARGE SCALE GENOMIC DNA]</scope>
    <source>
        <strain evidence="2 3">A4</strain>
    </source>
</reference>
<evidence type="ECO:0000256" key="1">
    <source>
        <dbReference type="SAM" id="Phobius"/>
    </source>
</evidence>
<keyword evidence="1" id="KW-1133">Transmembrane helix</keyword>
<dbReference type="VEuPathDB" id="FungiDB:RhiirFUN_008098"/>
<feature type="non-terminal residue" evidence="2">
    <location>
        <position position="353"/>
    </location>
</feature>
<proteinExistence type="predicted"/>
<evidence type="ECO:0000313" key="3">
    <source>
        <dbReference type="Proteomes" id="UP000234323"/>
    </source>
</evidence>
<protein>
    <submittedName>
        <fullName evidence="2">Uncharacterized protein</fullName>
    </submittedName>
</protein>
<organism evidence="2 3">
    <name type="scientific">Rhizophagus irregularis</name>
    <dbReference type="NCBI Taxonomy" id="588596"/>
    <lineage>
        <taxon>Eukaryota</taxon>
        <taxon>Fungi</taxon>
        <taxon>Fungi incertae sedis</taxon>
        <taxon>Mucoromycota</taxon>
        <taxon>Glomeromycotina</taxon>
        <taxon>Glomeromycetes</taxon>
        <taxon>Glomerales</taxon>
        <taxon>Glomeraceae</taxon>
        <taxon>Rhizophagus</taxon>
    </lineage>
</organism>
<dbReference type="AlphaFoldDB" id="A0A2I1GQ51"/>
<dbReference type="Proteomes" id="UP000234323">
    <property type="component" value="Unassembled WGS sequence"/>
</dbReference>
<accession>A0A2I1GQ51</accession>
<name>A0A2I1GQ51_9GLOM</name>
<dbReference type="VEuPathDB" id="FungiDB:RhiirA1_352806"/>
<feature type="transmembrane region" description="Helical" evidence="1">
    <location>
        <begin position="190"/>
        <end position="212"/>
    </location>
</feature>
<gene>
    <name evidence="2" type="ORF">RhiirA4_322406</name>
</gene>
<keyword evidence="1" id="KW-0472">Membrane</keyword>
<evidence type="ECO:0000313" key="2">
    <source>
        <dbReference type="EMBL" id="PKY48749.1"/>
    </source>
</evidence>
<dbReference type="EMBL" id="LLXI01000667">
    <property type="protein sequence ID" value="PKY48749.1"/>
    <property type="molecule type" value="Genomic_DNA"/>
</dbReference>